<keyword evidence="5" id="KW-0997">Cell inner membrane</keyword>
<feature type="transmembrane region" description="Helical" evidence="10">
    <location>
        <begin position="12"/>
        <end position="34"/>
    </location>
</feature>
<keyword evidence="6 10" id="KW-0812">Transmembrane</keyword>
<keyword evidence="13" id="KW-1185">Reference proteome</keyword>
<dbReference type="GO" id="GO:0098797">
    <property type="term" value="C:plasma membrane protein complex"/>
    <property type="evidence" value="ECO:0007669"/>
    <property type="project" value="TreeGrafter"/>
</dbReference>
<evidence type="ECO:0000259" key="11">
    <source>
        <dbReference type="PROSITE" id="PS52015"/>
    </source>
</evidence>
<keyword evidence="7" id="KW-0653">Protein transport</keyword>
<evidence type="ECO:0000256" key="7">
    <source>
        <dbReference type="ARBA" id="ARBA00022927"/>
    </source>
</evidence>
<dbReference type="SUPFAM" id="SSF74653">
    <property type="entry name" value="TolA/TonB C-terminal domain"/>
    <property type="match status" value="1"/>
</dbReference>
<dbReference type="Pfam" id="PF03544">
    <property type="entry name" value="TonB_C"/>
    <property type="match status" value="1"/>
</dbReference>
<evidence type="ECO:0000256" key="2">
    <source>
        <dbReference type="ARBA" id="ARBA00006555"/>
    </source>
</evidence>
<dbReference type="AlphaFoldDB" id="A0A809RIL0"/>
<dbReference type="InterPro" id="IPR051045">
    <property type="entry name" value="TonB-dependent_transducer"/>
</dbReference>
<accession>A0A809RIL0</accession>
<organism evidence="12 13">
    <name type="scientific">Sulfuriferula nivalis</name>
    <dbReference type="NCBI Taxonomy" id="2675298"/>
    <lineage>
        <taxon>Bacteria</taxon>
        <taxon>Pseudomonadati</taxon>
        <taxon>Pseudomonadota</taxon>
        <taxon>Betaproteobacteria</taxon>
        <taxon>Nitrosomonadales</taxon>
        <taxon>Sulfuricellaceae</taxon>
        <taxon>Sulfuriferula</taxon>
    </lineage>
</organism>
<evidence type="ECO:0000256" key="3">
    <source>
        <dbReference type="ARBA" id="ARBA00022448"/>
    </source>
</evidence>
<dbReference type="NCBIfam" id="TIGR01352">
    <property type="entry name" value="tonB_Cterm"/>
    <property type="match status" value="1"/>
</dbReference>
<proteinExistence type="inferred from homology"/>
<evidence type="ECO:0000256" key="10">
    <source>
        <dbReference type="SAM" id="Phobius"/>
    </source>
</evidence>
<evidence type="ECO:0000256" key="8">
    <source>
        <dbReference type="ARBA" id="ARBA00022989"/>
    </source>
</evidence>
<dbReference type="PROSITE" id="PS52015">
    <property type="entry name" value="TONB_CTD"/>
    <property type="match status" value="1"/>
</dbReference>
<evidence type="ECO:0000256" key="6">
    <source>
        <dbReference type="ARBA" id="ARBA00022692"/>
    </source>
</evidence>
<comment type="subcellular location">
    <subcellularLocation>
        <location evidence="1">Cell inner membrane</location>
        <topology evidence="1">Single-pass membrane protein</topology>
        <orientation evidence="1">Periplasmic side</orientation>
    </subcellularLocation>
</comment>
<feature type="domain" description="TonB C-terminal" evidence="11">
    <location>
        <begin position="136"/>
        <end position="222"/>
    </location>
</feature>
<dbReference type="Gene3D" id="3.30.1150.10">
    <property type="match status" value="1"/>
</dbReference>
<dbReference type="Proteomes" id="UP000463939">
    <property type="component" value="Chromosome"/>
</dbReference>
<keyword evidence="3" id="KW-0813">Transport</keyword>
<protein>
    <recommendedName>
        <fullName evidence="11">TonB C-terminal domain-containing protein</fullName>
    </recommendedName>
</protein>
<gene>
    <name evidence="12" type="ORF">SFSGTM_24570</name>
</gene>
<evidence type="ECO:0000256" key="4">
    <source>
        <dbReference type="ARBA" id="ARBA00022475"/>
    </source>
</evidence>
<reference evidence="13" key="1">
    <citation type="submission" date="2019-11" db="EMBL/GenBank/DDBJ databases">
        <title>Isolation and characterization of a novel species in the genus Sulfuriferula.</title>
        <authorList>
            <person name="Mochizuki J."/>
            <person name="Kojima H."/>
            <person name="Fukui M."/>
        </authorList>
    </citation>
    <scope>NUCLEOTIDE SEQUENCE [LARGE SCALE GENOMIC DNA]</scope>
    <source>
        <strain evidence="13">SGTM</strain>
    </source>
</reference>
<evidence type="ECO:0000256" key="9">
    <source>
        <dbReference type="ARBA" id="ARBA00023136"/>
    </source>
</evidence>
<dbReference type="InterPro" id="IPR006260">
    <property type="entry name" value="TonB/TolA_C"/>
</dbReference>
<keyword evidence="4" id="KW-1003">Cell membrane</keyword>
<dbReference type="PANTHER" id="PTHR33446:SF2">
    <property type="entry name" value="PROTEIN TONB"/>
    <property type="match status" value="1"/>
</dbReference>
<dbReference type="PANTHER" id="PTHR33446">
    <property type="entry name" value="PROTEIN TONB-RELATED"/>
    <property type="match status" value="1"/>
</dbReference>
<evidence type="ECO:0000256" key="5">
    <source>
        <dbReference type="ARBA" id="ARBA00022519"/>
    </source>
</evidence>
<keyword evidence="9 10" id="KW-0472">Membrane</keyword>
<comment type="similarity">
    <text evidence="2">Belongs to the TonB family.</text>
</comment>
<dbReference type="EMBL" id="AP021881">
    <property type="protein sequence ID" value="BBP01749.1"/>
    <property type="molecule type" value="Genomic_DNA"/>
</dbReference>
<sequence>MGAMSPKQDLPVSRAVLVALGIEIVLLIAGSVAIANAKSNPAPVADQSVELSFEDPQPKKIEKIEPKPQPKPVIQPVIKHHIATPMKTVAPQPVPAPAPIRPIPVVNTPVAVPVVAPPPPPPPPTVNNEAAEKEASFAAQLKAAIITARIYPAAARMMGTHGKTKLGFTFLDGVSSQIHIIKSSGSTMFDQAAIQAVTAAPVPPIPESLKGKRVNYEVEVVF</sequence>
<dbReference type="InterPro" id="IPR037682">
    <property type="entry name" value="TonB_C"/>
</dbReference>
<name>A0A809RIL0_9PROT</name>
<keyword evidence="8 10" id="KW-1133">Transmembrane helix</keyword>
<dbReference type="KEGG" id="sniv:SFSGTM_24570"/>
<dbReference type="GO" id="GO:0015031">
    <property type="term" value="P:protein transport"/>
    <property type="evidence" value="ECO:0007669"/>
    <property type="project" value="UniProtKB-KW"/>
</dbReference>
<dbReference type="GO" id="GO:0031992">
    <property type="term" value="F:energy transducer activity"/>
    <property type="evidence" value="ECO:0007669"/>
    <property type="project" value="TreeGrafter"/>
</dbReference>
<dbReference type="GO" id="GO:0055085">
    <property type="term" value="P:transmembrane transport"/>
    <property type="evidence" value="ECO:0007669"/>
    <property type="project" value="InterPro"/>
</dbReference>
<evidence type="ECO:0000256" key="1">
    <source>
        <dbReference type="ARBA" id="ARBA00004383"/>
    </source>
</evidence>
<evidence type="ECO:0000313" key="12">
    <source>
        <dbReference type="EMBL" id="BBP01749.1"/>
    </source>
</evidence>
<evidence type="ECO:0000313" key="13">
    <source>
        <dbReference type="Proteomes" id="UP000463939"/>
    </source>
</evidence>